<gene>
    <name evidence="2" type="ORF">SMXD51_08624</name>
</gene>
<protein>
    <recommendedName>
        <fullName evidence="1">Bacterial toxin 50 domain-containing protein</fullName>
    </recommendedName>
</protein>
<feature type="domain" description="Bacterial toxin 50" evidence="1">
    <location>
        <begin position="10"/>
        <end position="55"/>
    </location>
</feature>
<comment type="caution">
    <text evidence="2">The sequence shown here is derived from an EMBL/GenBank/DDBJ whole genome shotgun (WGS) entry which is preliminary data.</text>
</comment>
<evidence type="ECO:0000313" key="2">
    <source>
        <dbReference type="EMBL" id="EIA31831.1"/>
    </source>
</evidence>
<dbReference type="EMBL" id="AICL01000008">
    <property type="protein sequence ID" value="EIA31831.1"/>
    <property type="molecule type" value="Genomic_DNA"/>
</dbReference>
<evidence type="ECO:0000313" key="3">
    <source>
        <dbReference type="Proteomes" id="UP000003657"/>
    </source>
</evidence>
<accession>H7G1K6</accession>
<dbReference type="Proteomes" id="UP000003657">
    <property type="component" value="Unassembled WGS sequence"/>
</dbReference>
<reference evidence="2 3" key="1">
    <citation type="journal article" date="2012" name="J. Bacteriol.">
        <title>Genome Sequence of Lactobacillus salivarius SMXD51, a Potential Probiotic Strain Isolated from Chicken Cecum, Showing Anti-Campylobacter Activity.</title>
        <authorList>
            <person name="Kergourlay G."/>
            <person name="Messaoudi S."/>
            <person name="Dousset X."/>
            <person name="Prevost H."/>
        </authorList>
    </citation>
    <scope>NUCLEOTIDE SEQUENCE [LARGE SCALE GENOMIC DNA]</scope>
    <source>
        <strain evidence="2 3">SMXD51</strain>
        <plasmid evidence="2">pLS51B</plasmid>
    </source>
</reference>
<keyword evidence="2" id="KW-0614">Plasmid</keyword>
<dbReference type="InterPro" id="IPR029100">
    <property type="entry name" value="Ntox50"/>
</dbReference>
<name>H7G1K6_9LACO</name>
<dbReference type="PATRIC" id="fig|1108963.3.peg.209"/>
<dbReference type="Pfam" id="PF15542">
    <property type="entry name" value="Ntox50"/>
    <property type="match status" value="1"/>
</dbReference>
<dbReference type="AlphaFoldDB" id="H7G1K6"/>
<evidence type="ECO:0000259" key="1">
    <source>
        <dbReference type="Pfam" id="PF15542"/>
    </source>
</evidence>
<organism evidence="2 3">
    <name type="scientific">Ligilactobacillus salivarius SMXD51</name>
    <dbReference type="NCBI Taxonomy" id="1108963"/>
    <lineage>
        <taxon>Bacteria</taxon>
        <taxon>Bacillati</taxon>
        <taxon>Bacillota</taxon>
        <taxon>Bacilli</taxon>
        <taxon>Lactobacillales</taxon>
        <taxon>Lactobacillaceae</taxon>
        <taxon>Ligilactobacillus</taxon>
    </lineage>
</organism>
<dbReference type="HOGENOM" id="CLU_2825768_0_0_9"/>
<proteinExistence type="predicted"/>
<geneLocation type="plasmid" evidence="2">
    <name>pLS51B</name>
</geneLocation>
<sequence>MDNLVRKNLNPRKLMRQCQYVDVGIEIGHYRNKDVDELTTRVKVMQSKTGYHAVPAKPKEMLPNEN</sequence>